<evidence type="ECO:0000313" key="5">
    <source>
        <dbReference type="EMBL" id="MCS0606998.1"/>
    </source>
</evidence>
<dbReference type="RefSeq" id="WP_258854777.1">
    <property type="nucleotide sequence ID" value="NZ_JANUGV010000001.1"/>
</dbReference>
<protein>
    <submittedName>
        <fullName evidence="5">Glycosyltransferase</fullName>
        <ecNumber evidence="5">2.4.-.-</ecNumber>
    </submittedName>
</protein>
<dbReference type="Proteomes" id="UP001205861">
    <property type="component" value="Unassembled WGS sequence"/>
</dbReference>
<evidence type="ECO:0000256" key="2">
    <source>
        <dbReference type="ARBA" id="ARBA00022676"/>
    </source>
</evidence>
<evidence type="ECO:0000313" key="6">
    <source>
        <dbReference type="Proteomes" id="UP001205861"/>
    </source>
</evidence>
<reference evidence="5 6" key="1">
    <citation type="submission" date="2022-08" db="EMBL/GenBank/DDBJ databases">
        <title>Reclassification of Massilia species as members of the genera Telluria, Duganella, Pseudoduganella, Mokoshia gen. nov. and Zemynaea gen. nov. using orthogonal and non-orthogonal genome-based approaches.</title>
        <authorList>
            <person name="Bowman J.P."/>
        </authorList>
    </citation>
    <scope>NUCLEOTIDE SEQUENCE [LARGE SCALE GENOMIC DNA]</scope>
    <source>
        <strain evidence="5 6">JCM 31607</strain>
    </source>
</reference>
<gene>
    <name evidence="5" type="ORF">NX773_02320</name>
</gene>
<dbReference type="InterPro" id="IPR050834">
    <property type="entry name" value="Glycosyltransf_2"/>
</dbReference>
<evidence type="ECO:0000256" key="1">
    <source>
        <dbReference type="ARBA" id="ARBA00006739"/>
    </source>
</evidence>
<name>A0ABT2BEQ6_9BURK</name>
<keyword evidence="6" id="KW-1185">Reference proteome</keyword>
<proteinExistence type="inferred from homology"/>
<dbReference type="Pfam" id="PF00535">
    <property type="entry name" value="Glycos_transf_2"/>
    <property type="match status" value="1"/>
</dbReference>
<evidence type="ECO:0000256" key="3">
    <source>
        <dbReference type="ARBA" id="ARBA00022679"/>
    </source>
</evidence>
<dbReference type="PANTHER" id="PTHR43685:SF5">
    <property type="entry name" value="GLYCOSYLTRANSFERASE EPSE-RELATED"/>
    <property type="match status" value="1"/>
</dbReference>
<dbReference type="EMBL" id="JANUGV010000001">
    <property type="protein sequence ID" value="MCS0606998.1"/>
    <property type="molecule type" value="Genomic_DNA"/>
</dbReference>
<dbReference type="EC" id="2.4.-.-" evidence="5"/>
<keyword evidence="2 5" id="KW-0328">Glycosyltransferase</keyword>
<dbReference type="InterPro" id="IPR001173">
    <property type="entry name" value="Glyco_trans_2-like"/>
</dbReference>
<comment type="similarity">
    <text evidence="1">Belongs to the glycosyltransferase 2 family.</text>
</comment>
<dbReference type="PANTHER" id="PTHR43685">
    <property type="entry name" value="GLYCOSYLTRANSFERASE"/>
    <property type="match status" value="1"/>
</dbReference>
<accession>A0ABT2BEQ6</accession>
<feature type="domain" description="Glycosyltransferase 2-like" evidence="4">
    <location>
        <begin position="16"/>
        <end position="153"/>
    </location>
</feature>
<dbReference type="SUPFAM" id="SSF53448">
    <property type="entry name" value="Nucleotide-diphospho-sugar transferases"/>
    <property type="match status" value="1"/>
</dbReference>
<evidence type="ECO:0000259" key="4">
    <source>
        <dbReference type="Pfam" id="PF00535"/>
    </source>
</evidence>
<dbReference type="InterPro" id="IPR029044">
    <property type="entry name" value="Nucleotide-diphossugar_trans"/>
</dbReference>
<comment type="caution">
    <text evidence="5">The sequence shown here is derived from an EMBL/GenBank/DDBJ whole genome shotgun (WGS) entry which is preliminary data.</text>
</comment>
<organism evidence="5 6">
    <name type="scientific">Massilia solisilvae</name>
    <dbReference type="NCBI Taxonomy" id="1811225"/>
    <lineage>
        <taxon>Bacteria</taxon>
        <taxon>Pseudomonadati</taxon>
        <taxon>Pseudomonadota</taxon>
        <taxon>Betaproteobacteria</taxon>
        <taxon>Burkholderiales</taxon>
        <taxon>Oxalobacteraceae</taxon>
        <taxon>Telluria group</taxon>
        <taxon>Massilia</taxon>
    </lineage>
</organism>
<dbReference type="Gene3D" id="3.90.550.10">
    <property type="entry name" value="Spore Coat Polysaccharide Biosynthesis Protein SpsA, Chain A"/>
    <property type="match status" value="1"/>
</dbReference>
<dbReference type="GO" id="GO:0016757">
    <property type="term" value="F:glycosyltransferase activity"/>
    <property type="evidence" value="ECO:0007669"/>
    <property type="project" value="UniProtKB-KW"/>
</dbReference>
<keyword evidence="3 5" id="KW-0808">Transferase</keyword>
<sequence>MGKIDRAAALASLRFSVVMATYRGDDPEQLYAAGESVFKQTRAPDELVIVCDGPVGAGHDQVIQRLSLLGPIHCLRLEHNVGPGAARHHGILAASHDVVAIMDADDICVPDRFERQLVLVEAGQVDVVGGWIREFNERPGDSETVRRVPQSHDEIARYAKRRSPMNNVTAMFRKPSYLQAGGYASMRTMEDYDLYVRMLLGGARFCNLPAVLVEVRAGRNMFERRGGLSMIPIESRLLYQMYRSGFFSLGEFLSNVMIRSVVRLLPNGARRLLYQIFLRDQGRGRERRPVPRSAAGE</sequence>